<feature type="compositionally biased region" description="Low complexity" evidence="1">
    <location>
        <begin position="194"/>
        <end position="208"/>
    </location>
</feature>
<sequence>MVHTLDRSSTRRALVAAGVGGVLAAGVLGVAASTTAAPAAAAGSSAYGVKASGIDNRSANSGSVSGTSFSASGISAESRPGYAKATVGSLTVGGKALGSVTATCEQGVTKVSFSGGAQSTKFFQVVPGKGGGSSVVGVTVTISDAKGKVSQTVSAAGVSCDKATTPPNTQPPTGKPDPTGKPSPTGKPGPTGKPAPTGKLTGKLGTGKAPDKDAKPVKPGPGHHAVTG</sequence>
<evidence type="ECO:0000313" key="2">
    <source>
        <dbReference type="EMBL" id="OXM44266.1"/>
    </source>
</evidence>
<protein>
    <submittedName>
        <fullName evidence="2">Uncharacterized protein</fullName>
    </submittedName>
</protein>
<feature type="compositionally biased region" description="Pro residues" evidence="1">
    <location>
        <begin position="168"/>
        <end position="193"/>
    </location>
</feature>
<dbReference type="Proteomes" id="UP000215223">
    <property type="component" value="Unassembled WGS sequence"/>
</dbReference>
<dbReference type="OrthoDB" id="3700583at2"/>
<organism evidence="2 3">
    <name type="scientific">Amycolatopsis thailandensis</name>
    <dbReference type="NCBI Taxonomy" id="589330"/>
    <lineage>
        <taxon>Bacteria</taxon>
        <taxon>Bacillati</taxon>
        <taxon>Actinomycetota</taxon>
        <taxon>Actinomycetes</taxon>
        <taxon>Pseudonocardiales</taxon>
        <taxon>Pseudonocardiaceae</taxon>
        <taxon>Amycolatopsis</taxon>
    </lineage>
</organism>
<feature type="region of interest" description="Disordered" evidence="1">
    <location>
        <begin position="156"/>
        <end position="228"/>
    </location>
</feature>
<name>A0A229RCA4_9PSEU</name>
<dbReference type="RefSeq" id="WP_093939218.1">
    <property type="nucleotide sequence ID" value="NZ_NMQT01000190.1"/>
</dbReference>
<gene>
    <name evidence="2" type="ORF">CFP71_40650</name>
</gene>
<dbReference type="EMBL" id="NMQT01000190">
    <property type="protein sequence ID" value="OXM44266.1"/>
    <property type="molecule type" value="Genomic_DNA"/>
</dbReference>
<dbReference type="InterPro" id="IPR006311">
    <property type="entry name" value="TAT_signal"/>
</dbReference>
<accession>A0A229RCA4</accession>
<comment type="caution">
    <text evidence="2">The sequence shown here is derived from an EMBL/GenBank/DDBJ whole genome shotgun (WGS) entry which is preliminary data.</text>
</comment>
<evidence type="ECO:0000256" key="1">
    <source>
        <dbReference type="SAM" id="MobiDB-lite"/>
    </source>
</evidence>
<dbReference type="AlphaFoldDB" id="A0A229RCA4"/>
<evidence type="ECO:0000313" key="3">
    <source>
        <dbReference type="Proteomes" id="UP000215223"/>
    </source>
</evidence>
<dbReference type="PROSITE" id="PS51318">
    <property type="entry name" value="TAT"/>
    <property type="match status" value="1"/>
</dbReference>
<keyword evidence="3" id="KW-1185">Reference proteome</keyword>
<reference evidence="2 3" key="1">
    <citation type="submission" date="2017-07" db="EMBL/GenBank/DDBJ databases">
        <title>Amycolatopsis thailandensis Genome sequencing and assembly.</title>
        <authorList>
            <person name="Kaur N."/>
            <person name="Mayilraj S."/>
        </authorList>
    </citation>
    <scope>NUCLEOTIDE SEQUENCE [LARGE SCALE GENOMIC DNA]</scope>
    <source>
        <strain evidence="2 3">JCM 16380</strain>
    </source>
</reference>
<proteinExistence type="predicted"/>